<evidence type="ECO:0000256" key="1">
    <source>
        <dbReference type="ARBA" id="ARBA00001933"/>
    </source>
</evidence>
<sequence length="382" mass="42150">MIYFDNSATTRPYEEVLDTFVKVNRDFYGNPSSLHNFGGRSEGLISKAREQIANLIGVKASEIIFTSGGTEGNNLAIKGVALKYRSRGNHIITTSIEHPSVFEPCRQLEKMGFDVTYLPVNADGLVSVEDVEAAITQNTILVSTIHVNNEIGSIQPIKEIGQMLNRYSKVIYHVDHVQGVGKIPLDLYGSSVDLCTFSAHKFHGLKGSGILYKKHGVRLDPQVTGGNQEQKIRSGTENTGGIVAMAKALRMEFLDQKVKGDTLVQMHEYIFSELQKFPQIVINSPRNGAPHIVNFSITGHKGEVIVHALEEEGIIVSTTSACSSKENTPSSTLLALGLNEDIARAAVRISLSYENTMDEAKRFIKALHDVLDRLNKVMRRNR</sequence>
<gene>
    <name evidence="4" type="ORF">J2S14_002324</name>
</gene>
<dbReference type="InterPro" id="IPR015421">
    <property type="entry name" value="PyrdxlP-dep_Trfase_major"/>
</dbReference>
<name>A0ABU0D542_9BACI</name>
<feature type="domain" description="Aminotransferase class V" evidence="3">
    <location>
        <begin position="2"/>
        <end position="363"/>
    </location>
</feature>
<comment type="caution">
    <text evidence="4">The sequence shown here is derived from an EMBL/GenBank/DDBJ whole genome shotgun (WGS) entry which is preliminary data.</text>
</comment>
<keyword evidence="4" id="KW-0808">Transferase</keyword>
<dbReference type="PANTHER" id="PTHR11601">
    <property type="entry name" value="CYSTEINE DESULFURYLASE FAMILY MEMBER"/>
    <property type="match status" value="1"/>
</dbReference>
<dbReference type="Gene3D" id="3.40.640.10">
    <property type="entry name" value="Type I PLP-dependent aspartate aminotransferase-like (Major domain)"/>
    <property type="match status" value="1"/>
</dbReference>
<dbReference type="EC" id="2.8.1.7" evidence="4"/>
<evidence type="ECO:0000313" key="4">
    <source>
        <dbReference type="EMBL" id="MDQ0343509.1"/>
    </source>
</evidence>
<dbReference type="Proteomes" id="UP001232343">
    <property type="component" value="Unassembled WGS sequence"/>
</dbReference>
<dbReference type="InterPro" id="IPR015424">
    <property type="entry name" value="PyrdxlP-dep_Trfase"/>
</dbReference>
<dbReference type="RefSeq" id="WP_244683197.1">
    <property type="nucleotide sequence ID" value="NZ_JALIRM010000015.1"/>
</dbReference>
<dbReference type="Gene3D" id="1.10.260.50">
    <property type="match status" value="1"/>
</dbReference>
<dbReference type="PIRSF" id="PIRSF005572">
    <property type="entry name" value="NifS"/>
    <property type="match status" value="1"/>
</dbReference>
<dbReference type="InterPro" id="IPR000192">
    <property type="entry name" value="Aminotrans_V_dom"/>
</dbReference>
<reference evidence="4 5" key="1">
    <citation type="submission" date="2023-07" db="EMBL/GenBank/DDBJ databases">
        <title>Genomic Encyclopedia of Type Strains, Phase IV (KMG-IV): sequencing the most valuable type-strain genomes for metagenomic binning, comparative biology and taxonomic classification.</title>
        <authorList>
            <person name="Goeker M."/>
        </authorList>
    </citation>
    <scope>NUCLEOTIDE SEQUENCE [LARGE SCALE GENOMIC DNA]</scope>
    <source>
        <strain evidence="4 5">DSM 27848</strain>
    </source>
</reference>
<dbReference type="Pfam" id="PF00266">
    <property type="entry name" value="Aminotran_5"/>
    <property type="match status" value="1"/>
</dbReference>
<dbReference type="InterPro" id="IPR015422">
    <property type="entry name" value="PyrdxlP-dep_Trfase_small"/>
</dbReference>
<protein>
    <submittedName>
        <fullName evidence="4">Cysteine desulfurase</fullName>
        <ecNumber evidence="4">2.8.1.7</ecNumber>
    </submittedName>
</protein>
<dbReference type="InterPro" id="IPR016454">
    <property type="entry name" value="Cysteine_dSase"/>
</dbReference>
<evidence type="ECO:0000313" key="5">
    <source>
        <dbReference type="Proteomes" id="UP001232343"/>
    </source>
</evidence>
<evidence type="ECO:0000259" key="3">
    <source>
        <dbReference type="Pfam" id="PF00266"/>
    </source>
</evidence>
<dbReference type="PANTHER" id="PTHR11601:SF50">
    <property type="entry name" value="CYSTEINE DESULFURASE ISCS 2-RELATED"/>
    <property type="match status" value="1"/>
</dbReference>
<dbReference type="NCBIfam" id="NF002806">
    <property type="entry name" value="PRK02948.1"/>
    <property type="match status" value="1"/>
</dbReference>
<keyword evidence="5" id="KW-1185">Reference proteome</keyword>
<dbReference type="Gene3D" id="3.90.1150.10">
    <property type="entry name" value="Aspartate Aminotransferase, domain 1"/>
    <property type="match status" value="1"/>
</dbReference>
<comment type="cofactor">
    <cofactor evidence="1">
        <name>pyridoxal 5'-phosphate</name>
        <dbReference type="ChEBI" id="CHEBI:597326"/>
    </cofactor>
</comment>
<dbReference type="EMBL" id="JAUSUO010000005">
    <property type="protein sequence ID" value="MDQ0343509.1"/>
    <property type="molecule type" value="Genomic_DNA"/>
</dbReference>
<dbReference type="SUPFAM" id="SSF53383">
    <property type="entry name" value="PLP-dependent transferases"/>
    <property type="match status" value="1"/>
</dbReference>
<evidence type="ECO:0000256" key="2">
    <source>
        <dbReference type="ARBA" id="ARBA00022898"/>
    </source>
</evidence>
<dbReference type="GO" id="GO:0031071">
    <property type="term" value="F:cysteine desulfurase activity"/>
    <property type="evidence" value="ECO:0007669"/>
    <property type="project" value="UniProtKB-EC"/>
</dbReference>
<keyword evidence="2" id="KW-0663">Pyridoxal phosphate</keyword>
<proteinExistence type="predicted"/>
<accession>A0ABU0D542</accession>
<organism evidence="4 5">
    <name type="scientific">Lederbergia wuyishanensis</name>
    <dbReference type="NCBI Taxonomy" id="1347903"/>
    <lineage>
        <taxon>Bacteria</taxon>
        <taxon>Bacillati</taxon>
        <taxon>Bacillota</taxon>
        <taxon>Bacilli</taxon>
        <taxon>Bacillales</taxon>
        <taxon>Bacillaceae</taxon>
        <taxon>Lederbergia</taxon>
    </lineage>
</organism>